<gene>
    <name evidence="4" type="ORF">BDW59DRAFT_166224</name>
</gene>
<evidence type="ECO:0000256" key="1">
    <source>
        <dbReference type="SAM" id="Coils"/>
    </source>
</evidence>
<sequence length="299" mass="33483">MLASLIALVTFANPISLPSFCLGQAAPVVDHHGIARLTNMIPGIKWPWGSDILSGNIVPTTWSISPFSIIQSEQSWVKDMSLKDLIPTAWFTAKASPSIWAAATRSGQPFGGAARWFRLRYLFDTCRGSLAAFHVLWLGPLVYALWFRFGYLFDRYRGSLAAFRVSWLGPLQEVYALWSRMREWMADQPRRHLFLRIASAQLLGFVADVQAKKAAAISWMKAAVRRKLAGEKRDAVALREKLEALEADFQSFEDKWKTFQDQIRAEAHETGASASQGQIGIESRGTGDIVLVLELPNVR</sequence>
<evidence type="ECO:0000313" key="4">
    <source>
        <dbReference type="EMBL" id="KAL2816785.1"/>
    </source>
</evidence>
<keyword evidence="1" id="KW-0175">Coiled coil</keyword>
<feature type="chain" id="PRO_5047011948" evidence="3">
    <location>
        <begin position="24"/>
        <end position="299"/>
    </location>
</feature>
<dbReference type="Proteomes" id="UP001610335">
    <property type="component" value="Unassembled WGS sequence"/>
</dbReference>
<evidence type="ECO:0000256" key="3">
    <source>
        <dbReference type="SAM" id="SignalP"/>
    </source>
</evidence>
<evidence type="ECO:0000256" key="2">
    <source>
        <dbReference type="SAM" id="Phobius"/>
    </source>
</evidence>
<dbReference type="EMBL" id="JBFXLS010000098">
    <property type="protein sequence ID" value="KAL2816785.1"/>
    <property type="molecule type" value="Genomic_DNA"/>
</dbReference>
<comment type="caution">
    <text evidence="4">The sequence shown here is derived from an EMBL/GenBank/DDBJ whole genome shotgun (WGS) entry which is preliminary data.</text>
</comment>
<accession>A0ABR4HMS6</accession>
<organism evidence="4 5">
    <name type="scientific">Aspergillus cavernicola</name>
    <dbReference type="NCBI Taxonomy" id="176166"/>
    <lineage>
        <taxon>Eukaryota</taxon>
        <taxon>Fungi</taxon>
        <taxon>Dikarya</taxon>
        <taxon>Ascomycota</taxon>
        <taxon>Pezizomycotina</taxon>
        <taxon>Eurotiomycetes</taxon>
        <taxon>Eurotiomycetidae</taxon>
        <taxon>Eurotiales</taxon>
        <taxon>Aspergillaceae</taxon>
        <taxon>Aspergillus</taxon>
        <taxon>Aspergillus subgen. Nidulantes</taxon>
    </lineage>
</organism>
<proteinExistence type="predicted"/>
<evidence type="ECO:0000313" key="5">
    <source>
        <dbReference type="Proteomes" id="UP001610335"/>
    </source>
</evidence>
<keyword evidence="5" id="KW-1185">Reference proteome</keyword>
<name>A0ABR4HMS6_9EURO</name>
<keyword evidence="3" id="KW-0732">Signal</keyword>
<keyword evidence="2" id="KW-1133">Transmembrane helix</keyword>
<protein>
    <submittedName>
        <fullName evidence="4">Uncharacterized protein</fullName>
    </submittedName>
</protein>
<keyword evidence="2" id="KW-0472">Membrane</keyword>
<keyword evidence="2" id="KW-0812">Transmembrane</keyword>
<feature type="signal peptide" evidence="3">
    <location>
        <begin position="1"/>
        <end position="23"/>
    </location>
</feature>
<feature type="transmembrane region" description="Helical" evidence="2">
    <location>
        <begin position="128"/>
        <end position="147"/>
    </location>
</feature>
<feature type="coiled-coil region" evidence="1">
    <location>
        <begin position="228"/>
        <end position="255"/>
    </location>
</feature>
<reference evidence="4 5" key="1">
    <citation type="submission" date="2024-07" db="EMBL/GenBank/DDBJ databases">
        <title>Section-level genome sequencing and comparative genomics of Aspergillus sections Usti and Cavernicolus.</title>
        <authorList>
            <consortium name="Lawrence Berkeley National Laboratory"/>
            <person name="Nybo J.L."/>
            <person name="Vesth T.C."/>
            <person name="Theobald S."/>
            <person name="Frisvad J.C."/>
            <person name="Larsen T.O."/>
            <person name="Kjaerboelling I."/>
            <person name="Rothschild-Mancinelli K."/>
            <person name="Lyhne E.K."/>
            <person name="Kogle M.E."/>
            <person name="Barry K."/>
            <person name="Clum A."/>
            <person name="Na H."/>
            <person name="Ledsgaard L."/>
            <person name="Lin J."/>
            <person name="Lipzen A."/>
            <person name="Kuo A."/>
            <person name="Riley R."/>
            <person name="Mondo S."/>
            <person name="LaButti K."/>
            <person name="Haridas S."/>
            <person name="Pangalinan J."/>
            <person name="Salamov A.A."/>
            <person name="Simmons B.A."/>
            <person name="Magnuson J.K."/>
            <person name="Chen J."/>
            <person name="Drula E."/>
            <person name="Henrissat B."/>
            <person name="Wiebenga A."/>
            <person name="Lubbers R.J."/>
            <person name="Gomes A.C."/>
            <person name="Makela M.R."/>
            <person name="Stajich J."/>
            <person name="Grigoriev I.V."/>
            <person name="Mortensen U.H."/>
            <person name="De vries R.P."/>
            <person name="Baker S.E."/>
            <person name="Andersen M.R."/>
        </authorList>
    </citation>
    <scope>NUCLEOTIDE SEQUENCE [LARGE SCALE GENOMIC DNA]</scope>
    <source>
        <strain evidence="4 5">CBS 600.67</strain>
    </source>
</reference>